<sequence>MRRAVEIHGRDWASDLARAALSTSVAPALWSTVSLPSRNLPGLWPRSLVLCSITLLTPAISIDKQSCDTANLAPVACSTRARAMLVFFSARVDVHQEA</sequence>
<proteinExistence type="predicted"/>
<organism evidence="1 2">
    <name type="scientific">Trametes coccinea (strain BRFM310)</name>
    <name type="common">Pycnoporus coccineus</name>
    <dbReference type="NCBI Taxonomy" id="1353009"/>
    <lineage>
        <taxon>Eukaryota</taxon>
        <taxon>Fungi</taxon>
        <taxon>Dikarya</taxon>
        <taxon>Basidiomycota</taxon>
        <taxon>Agaricomycotina</taxon>
        <taxon>Agaricomycetes</taxon>
        <taxon>Polyporales</taxon>
        <taxon>Polyporaceae</taxon>
        <taxon>Trametes</taxon>
    </lineage>
</organism>
<dbReference type="AlphaFoldDB" id="A0A1Y2IL55"/>
<evidence type="ECO:0000313" key="2">
    <source>
        <dbReference type="Proteomes" id="UP000193067"/>
    </source>
</evidence>
<protein>
    <submittedName>
        <fullName evidence="1">Uncharacterized protein</fullName>
    </submittedName>
</protein>
<keyword evidence="2" id="KW-1185">Reference proteome</keyword>
<accession>A0A1Y2IL55</accession>
<dbReference type="EMBL" id="KZ084108">
    <property type="protein sequence ID" value="OSD01868.1"/>
    <property type="molecule type" value="Genomic_DNA"/>
</dbReference>
<gene>
    <name evidence="1" type="ORF">PYCCODRAFT_452142</name>
</gene>
<dbReference type="Proteomes" id="UP000193067">
    <property type="component" value="Unassembled WGS sequence"/>
</dbReference>
<evidence type="ECO:0000313" key="1">
    <source>
        <dbReference type="EMBL" id="OSD01868.1"/>
    </source>
</evidence>
<name>A0A1Y2IL55_TRAC3</name>
<reference evidence="1 2" key="1">
    <citation type="journal article" date="2015" name="Biotechnol. Biofuels">
        <title>Enhanced degradation of softwood versus hardwood by the white-rot fungus Pycnoporus coccineus.</title>
        <authorList>
            <person name="Couturier M."/>
            <person name="Navarro D."/>
            <person name="Chevret D."/>
            <person name="Henrissat B."/>
            <person name="Piumi F."/>
            <person name="Ruiz-Duenas F.J."/>
            <person name="Martinez A.T."/>
            <person name="Grigoriev I.V."/>
            <person name="Riley R."/>
            <person name="Lipzen A."/>
            <person name="Berrin J.G."/>
            <person name="Master E.R."/>
            <person name="Rosso M.N."/>
        </authorList>
    </citation>
    <scope>NUCLEOTIDE SEQUENCE [LARGE SCALE GENOMIC DNA]</scope>
    <source>
        <strain evidence="1 2">BRFM310</strain>
    </source>
</reference>